<gene>
    <name evidence="3" type="ORF">BKA15_001932</name>
</gene>
<feature type="compositionally biased region" description="Polar residues" evidence="1">
    <location>
        <begin position="217"/>
        <end position="232"/>
    </location>
</feature>
<accession>A0A7Y9LB96</accession>
<evidence type="ECO:0000313" key="4">
    <source>
        <dbReference type="Proteomes" id="UP000569914"/>
    </source>
</evidence>
<keyword evidence="2" id="KW-1133">Transmembrane helix</keyword>
<dbReference type="AlphaFoldDB" id="A0A7Y9LB96"/>
<keyword evidence="4" id="KW-1185">Reference proteome</keyword>
<evidence type="ECO:0000256" key="1">
    <source>
        <dbReference type="SAM" id="MobiDB-lite"/>
    </source>
</evidence>
<protein>
    <submittedName>
        <fullName evidence="3">Uncharacterized protein</fullName>
    </submittedName>
</protein>
<organism evidence="3 4">
    <name type="scientific">Microlunatus parietis</name>
    <dbReference type="NCBI Taxonomy" id="682979"/>
    <lineage>
        <taxon>Bacteria</taxon>
        <taxon>Bacillati</taxon>
        <taxon>Actinomycetota</taxon>
        <taxon>Actinomycetes</taxon>
        <taxon>Propionibacteriales</taxon>
        <taxon>Propionibacteriaceae</taxon>
        <taxon>Microlunatus</taxon>
    </lineage>
</organism>
<feature type="transmembrane region" description="Helical" evidence="2">
    <location>
        <begin position="93"/>
        <end position="114"/>
    </location>
</feature>
<feature type="region of interest" description="Disordered" evidence="1">
    <location>
        <begin position="215"/>
        <end position="258"/>
    </location>
</feature>
<feature type="transmembrane region" description="Helical" evidence="2">
    <location>
        <begin position="6"/>
        <end position="24"/>
    </location>
</feature>
<comment type="caution">
    <text evidence="3">The sequence shown here is derived from an EMBL/GenBank/DDBJ whole genome shotgun (WGS) entry which is preliminary data.</text>
</comment>
<keyword evidence="2" id="KW-0472">Membrane</keyword>
<reference evidence="3 4" key="1">
    <citation type="submission" date="2020-07" db="EMBL/GenBank/DDBJ databases">
        <title>Sequencing the genomes of 1000 actinobacteria strains.</title>
        <authorList>
            <person name="Klenk H.-P."/>
        </authorList>
    </citation>
    <scope>NUCLEOTIDE SEQUENCE [LARGE SCALE GENOMIC DNA]</scope>
    <source>
        <strain evidence="3 4">DSM 22083</strain>
    </source>
</reference>
<keyword evidence="2" id="KW-0812">Transmembrane</keyword>
<feature type="region of interest" description="Disordered" evidence="1">
    <location>
        <begin position="160"/>
        <end position="194"/>
    </location>
</feature>
<evidence type="ECO:0000256" key="2">
    <source>
        <dbReference type="SAM" id="Phobius"/>
    </source>
</evidence>
<dbReference type="EMBL" id="JACCBU010000001">
    <property type="protein sequence ID" value="NYE70603.1"/>
    <property type="molecule type" value="Genomic_DNA"/>
</dbReference>
<dbReference type="RefSeq" id="WP_179750186.1">
    <property type="nucleotide sequence ID" value="NZ_JACCBU010000001.1"/>
</dbReference>
<dbReference type="Proteomes" id="UP000569914">
    <property type="component" value="Unassembled WGS sequence"/>
</dbReference>
<evidence type="ECO:0000313" key="3">
    <source>
        <dbReference type="EMBL" id="NYE70603.1"/>
    </source>
</evidence>
<name>A0A7Y9LB96_9ACTN</name>
<feature type="compositionally biased region" description="Basic and acidic residues" evidence="1">
    <location>
        <begin position="245"/>
        <end position="258"/>
    </location>
</feature>
<sequence length="258" mass="28140">MGTTGIIFGAIAVAWLIYLVPMFVRRDDAPEVDEEDPANRFSDSIRIIRQGMAPLLDQDLAEIPSVEVSTPLTRRAAIADLRRLERLAARRRLRMLVLLMTITSAVVSVCAFGLIPWWSVAIPGGLLVGFVVVARISVRGMRRDLDARFQSIRRGSDENTIFLSPKHQRTPDEKTGSLALGETAQPGKPGGLWDPVPITMPTYVSKPLAPRTVRTIDLSSPDVTSSGRQSVPVTADAPTTKKKAKETDGDTDRRAASA</sequence>
<proteinExistence type="predicted"/>
<feature type="transmembrane region" description="Helical" evidence="2">
    <location>
        <begin position="120"/>
        <end position="138"/>
    </location>
</feature>